<evidence type="ECO:0000313" key="1">
    <source>
        <dbReference type="EMBL" id="KAI3354303.1"/>
    </source>
</evidence>
<accession>A0ACB8VFE7</accession>
<comment type="caution">
    <text evidence="1">The sequence shown here is derived from an EMBL/GenBank/DDBJ whole genome shotgun (WGS) entry which is preliminary data.</text>
</comment>
<sequence length="176" mass="19118">LCSCPEHIVHAKSGSLPSLRASAERADVNRSDAVSTVPVGCYVKAVETDCKEEWLYLWSGKPGVVVPLFKKGDQRVCSNYRGRRHLTVSLVVFCRECSMRVWGPGAFAKGCCSGCTTGAGAWFALLAVSQTCSQCMLDSGRAASLSPVLFIIFMDRISRRIARGHGGSPVWEPQDF</sequence>
<gene>
    <name evidence="1" type="ORF">L3Q82_018838</name>
</gene>
<evidence type="ECO:0000313" key="2">
    <source>
        <dbReference type="Proteomes" id="UP000831701"/>
    </source>
</evidence>
<proteinExistence type="predicted"/>
<dbReference type="EMBL" id="CM041552">
    <property type="protein sequence ID" value="KAI3354303.1"/>
    <property type="molecule type" value="Genomic_DNA"/>
</dbReference>
<dbReference type="Proteomes" id="UP000831701">
    <property type="component" value="Chromosome 22"/>
</dbReference>
<reference evidence="1" key="1">
    <citation type="submission" date="2022-04" db="EMBL/GenBank/DDBJ databases">
        <title>Jade perch genome.</title>
        <authorList>
            <person name="Chao B."/>
        </authorList>
    </citation>
    <scope>NUCLEOTIDE SEQUENCE</scope>
    <source>
        <strain evidence="1">CB-2022</strain>
    </source>
</reference>
<protein>
    <submittedName>
        <fullName evidence="1">Uncharacterized protein</fullName>
    </submittedName>
</protein>
<feature type="non-terminal residue" evidence="1">
    <location>
        <position position="1"/>
    </location>
</feature>
<organism evidence="1 2">
    <name type="scientific">Scortum barcoo</name>
    <name type="common">barcoo grunter</name>
    <dbReference type="NCBI Taxonomy" id="214431"/>
    <lineage>
        <taxon>Eukaryota</taxon>
        <taxon>Metazoa</taxon>
        <taxon>Chordata</taxon>
        <taxon>Craniata</taxon>
        <taxon>Vertebrata</taxon>
        <taxon>Euteleostomi</taxon>
        <taxon>Actinopterygii</taxon>
        <taxon>Neopterygii</taxon>
        <taxon>Teleostei</taxon>
        <taxon>Neoteleostei</taxon>
        <taxon>Acanthomorphata</taxon>
        <taxon>Eupercaria</taxon>
        <taxon>Centrarchiformes</taxon>
        <taxon>Terapontoidei</taxon>
        <taxon>Terapontidae</taxon>
        <taxon>Scortum</taxon>
    </lineage>
</organism>
<keyword evidence="2" id="KW-1185">Reference proteome</keyword>
<name>A0ACB8VFE7_9TELE</name>